<dbReference type="EMBL" id="OZ019895">
    <property type="protein sequence ID" value="CAK9219147.1"/>
    <property type="molecule type" value="Genomic_DNA"/>
</dbReference>
<dbReference type="SMART" id="SM00240">
    <property type="entry name" value="FHA"/>
    <property type="match status" value="1"/>
</dbReference>
<dbReference type="Proteomes" id="UP001497512">
    <property type="component" value="Chromosome 3"/>
</dbReference>
<name>A0ABP0UEA8_9BRYO</name>
<organism evidence="2 3">
    <name type="scientific">Sphagnum troendelagicum</name>
    <dbReference type="NCBI Taxonomy" id="128251"/>
    <lineage>
        <taxon>Eukaryota</taxon>
        <taxon>Viridiplantae</taxon>
        <taxon>Streptophyta</taxon>
        <taxon>Embryophyta</taxon>
        <taxon>Bryophyta</taxon>
        <taxon>Sphagnophytina</taxon>
        <taxon>Sphagnopsida</taxon>
        <taxon>Sphagnales</taxon>
        <taxon>Sphagnaceae</taxon>
        <taxon>Sphagnum</taxon>
    </lineage>
</organism>
<protein>
    <recommendedName>
        <fullName evidence="1">FHA domain-containing protein</fullName>
    </recommendedName>
</protein>
<evidence type="ECO:0000313" key="3">
    <source>
        <dbReference type="Proteomes" id="UP001497512"/>
    </source>
</evidence>
<dbReference type="PROSITE" id="PS50006">
    <property type="entry name" value="FHA_DOMAIN"/>
    <property type="match status" value="1"/>
</dbReference>
<evidence type="ECO:0000313" key="2">
    <source>
        <dbReference type="EMBL" id="CAK9219147.1"/>
    </source>
</evidence>
<dbReference type="InterPro" id="IPR008984">
    <property type="entry name" value="SMAD_FHA_dom_sf"/>
</dbReference>
<dbReference type="Gene3D" id="2.60.200.20">
    <property type="match status" value="1"/>
</dbReference>
<dbReference type="InterPro" id="IPR000253">
    <property type="entry name" value="FHA_dom"/>
</dbReference>
<dbReference type="PANTHER" id="PTHR23308">
    <property type="entry name" value="NUCLEAR INHIBITOR OF PROTEIN PHOSPHATASE-1"/>
    <property type="match status" value="1"/>
</dbReference>
<accession>A0ABP0UEA8</accession>
<reference evidence="2" key="1">
    <citation type="submission" date="2024-02" db="EMBL/GenBank/DDBJ databases">
        <authorList>
            <consortium name="ELIXIR-Norway"/>
            <consortium name="Elixir Norway"/>
        </authorList>
    </citation>
    <scope>NUCLEOTIDE SEQUENCE</scope>
</reference>
<proteinExistence type="predicted"/>
<keyword evidence="3" id="KW-1185">Reference proteome</keyword>
<dbReference type="Pfam" id="PF00498">
    <property type="entry name" value="FHA"/>
    <property type="match status" value="1"/>
</dbReference>
<evidence type="ECO:0000259" key="1">
    <source>
        <dbReference type="PROSITE" id="PS50006"/>
    </source>
</evidence>
<dbReference type="SUPFAM" id="SSF49879">
    <property type="entry name" value="SMAD/FHA domain"/>
    <property type="match status" value="1"/>
</dbReference>
<feature type="domain" description="FHA" evidence="1">
    <location>
        <begin position="28"/>
        <end position="77"/>
    </location>
</feature>
<gene>
    <name evidence="2" type="ORF">CSSPTR1EN2_LOCUS14339</name>
</gene>
<sequence length="170" mass="19251">MGKLPLTLYMERGPLEGQSFVCTNLKRVTIGRTRASGYQIKDPTVSQKHAVIEWKGHRWTLVDVGSSNGTALNEISLQEGEPVELKNGDMLRFGEDIKMRVMIEEEEEAIPGVSLDEWFEQEKTRIARELNAMAEEQILEMKEETEHLKQAFIAYALSPNSSSLYTSCLT</sequence>
<dbReference type="InterPro" id="IPR050923">
    <property type="entry name" value="Cell_Proc_Reg/RNA_Proc"/>
</dbReference>